<reference evidence="1" key="2">
    <citation type="submission" date="2017-11" db="EMBL/GenBank/DDBJ databases">
        <title>Coralsnake Venomics: Analyses of Venom Gland Transcriptomes and Proteomes of Six Brazilian Taxa.</title>
        <authorList>
            <person name="Aird S.D."/>
            <person name="Jorge da Silva N."/>
            <person name="Qiu L."/>
            <person name="Villar-Briones A."/>
            <person name="Aparecida-Saddi V."/>
            <person name="Campos-Telles M.P."/>
            <person name="Grau M."/>
            <person name="Mikheyev A.S."/>
        </authorList>
    </citation>
    <scope>NUCLEOTIDE SEQUENCE</scope>
    <source>
        <tissue evidence="1">Venom_gland</tissue>
    </source>
</reference>
<organism evidence="1">
    <name type="scientific">Micrurus corallinus</name>
    <name type="common">Brazilian coral snake</name>
    <dbReference type="NCBI Taxonomy" id="54390"/>
    <lineage>
        <taxon>Eukaryota</taxon>
        <taxon>Metazoa</taxon>
        <taxon>Chordata</taxon>
        <taxon>Craniata</taxon>
        <taxon>Vertebrata</taxon>
        <taxon>Euteleostomi</taxon>
        <taxon>Lepidosauria</taxon>
        <taxon>Squamata</taxon>
        <taxon>Bifurcata</taxon>
        <taxon>Unidentata</taxon>
        <taxon>Episquamata</taxon>
        <taxon>Toxicofera</taxon>
        <taxon>Serpentes</taxon>
        <taxon>Colubroidea</taxon>
        <taxon>Elapidae</taxon>
        <taxon>Elapinae</taxon>
        <taxon>Micrurus</taxon>
    </lineage>
</organism>
<accession>A0A2D4GGK4</accession>
<evidence type="ECO:0008006" key="2">
    <source>
        <dbReference type="Google" id="ProtNLM"/>
    </source>
</evidence>
<evidence type="ECO:0000313" key="1">
    <source>
        <dbReference type="EMBL" id="LAA58887.1"/>
    </source>
</evidence>
<sequence>MIAPPIRYKRQVLNTSDVPAGIVNIISGSRDYLSRSLAEHHDVQAMWYFGSKEGSGLVEWASAGNLKRTWVNYGVDIRCWSDPEDGSGEEFLYQVTQCKSVWMPMGDIFPN</sequence>
<reference evidence="1" key="1">
    <citation type="submission" date="2017-07" db="EMBL/GenBank/DDBJ databases">
        <authorList>
            <person name="Mikheyev A."/>
            <person name="Grau M."/>
        </authorList>
    </citation>
    <scope>NUCLEOTIDE SEQUENCE</scope>
    <source>
        <tissue evidence="1">Venom_gland</tissue>
    </source>
</reference>
<dbReference type="AlphaFoldDB" id="A0A2D4GGK4"/>
<name>A0A2D4GGK4_MICCO</name>
<protein>
    <recommendedName>
        <fullName evidence="2">Aldehyde dehydrogenase domain-containing protein</fullName>
    </recommendedName>
</protein>
<dbReference type="InterPro" id="IPR016161">
    <property type="entry name" value="Ald_DH/histidinol_DH"/>
</dbReference>
<dbReference type="SUPFAM" id="SSF53720">
    <property type="entry name" value="ALDH-like"/>
    <property type="match status" value="1"/>
</dbReference>
<dbReference type="EMBL" id="IACJ01129237">
    <property type="protein sequence ID" value="LAA58887.1"/>
    <property type="molecule type" value="Transcribed_RNA"/>
</dbReference>
<proteinExistence type="predicted"/>
<dbReference type="GO" id="GO:0016491">
    <property type="term" value="F:oxidoreductase activity"/>
    <property type="evidence" value="ECO:0007669"/>
    <property type="project" value="InterPro"/>
</dbReference>
<dbReference type="InterPro" id="IPR016162">
    <property type="entry name" value="Ald_DH_N"/>
</dbReference>
<dbReference type="Gene3D" id="3.40.605.10">
    <property type="entry name" value="Aldehyde Dehydrogenase, Chain A, domain 1"/>
    <property type="match status" value="1"/>
</dbReference>